<evidence type="ECO:0000256" key="1">
    <source>
        <dbReference type="ARBA" id="ARBA00004123"/>
    </source>
</evidence>
<keyword evidence="6 12" id="KW-0862">Zinc</keyword>
<accession>A0A9P8A179</accession>
<dbReference type="Pfam" id="PF04181">
    <property type="entry name" value="RPAP2_Rtr1"/>
    <property type="match status" value="1"/>
</dbReference>
<evidence type="ECO:0000256" key="2">
    <source>
        <dbReference type="ARBA" id="ARBA00005676"/>
    </source>
</evidence>
<gene>
    <name evidence="15" type="ORF">KVV02_004997</name>
</gene>
<evidence type="ECO:0000256" key="9">
    <source>
        <dbReference type="ARBA" id="ARBA00047761"/>
    </source>
</evidence>
<comment type="catalytic activity">
    <reaction evidence="10 12">
        <text>O-phospho-L-threonyl-[protein] + H2O = L-threonyl-[protein] + phosphate</text>
        <dbReference type="Rhea" id="RHEA:47004"/>
        <dbReference type="Rhea" id="RHEA-COMP:11060"/>
        <dbReference type="Rhea" id="RHEA-COMP:11605"/>
        <dbReference type="ChEBI" id="CHEBI:15377"/>
        <dbReference type="ChEBI" id="CHEBI:30013"/>
        <dbReference type="ChEBI" id="CHEBI:43474"/>
        <dbReference type="ChEBI" id="CHEBI:61977"/>
        <dbReference type="EC" id="3.1.3.16"/>
    </reaction>
</comment>
<evidence type="ECO:0000256" key="6">
    <source>
        <dbReference type="ARBA" id="ARBA00022833"/>
    </source>
</evidence>
<dbReference type="GO" id="GO:0043175">
    <property type="term" value="F:RNA polymerase core enzyme binding"/>
    <property type="evidence" value="ECO:0007669"/>
    <property type="project" value="UniProtKB-UniRule"/>
</dbReference>
<feature type="region of interest" description="Disordered" evidence="13">
    <location>
        <begin position="222"/>
        <end position="250"/>
    </location>
</feature>
<dbReference type="GO" id="GO:0008270">
    <property type="term" value="F:zinc ion binding"/>
    <property type="evidence" value="ECO:0007669"/>
    <property type="project" value="UniProtKB-KW"/>
</dbReference>
<dbReference type="PANTHER" id="PTHR14732:SF0">
    <property type="entry name" value="RNA POLYMERASE II SUBUNIT B1 CTD PHOSPHATASE RPAP2-RELATED"/>
    <property type="match status" value="1"/>
</dbReference>
<dbReference type="InterPro" id="IPR038534">
    <property type="entry name" value="Rtr1/RPAP2_sf"/>
</dbReference>
<keyword evidence="5 12" id="KW-0378">Hydrolase</keyword>
<dbReference type="Gene3D" id="1.25.40.820">
    <property type="match status" value="1"/>
</dbReference>
<dbReference type="EMBL" id="JAIFTL010000167">
    <property type="protein sequence ID" value="KAG9322069.1"/>
    <property type="molecule type" value="Genomic_DNA"/>
</dbReference>
<dbReference type="GO" id="GO:0008420">
    <property type="term" value="F:RNA polymerase II CTD heptapeptide repeat phosphatase activity"/>
    <property type="evidence" value="ECO:0007669"/>
    <property type="project" value="UniProtKB-UniRule"/>
</dbReference>
<feature type="compositionally biased region" description="Low complexity" evidence="13">
    <location>
        <begin position="30"/>
        <end position="40"/>
    </location>
</feature>
<keyword evidence="8 12" id="KW-0539">Nucleus</keyword>
<comment type="subcellular location">
    <subcellularLocation>
        <location evidence="1 12">Nucleus</location>
    </subcellularLocation>
</comment>
<evidence type="ECO:0000256" key="13">
    <source>
        <dbReference type="SAM" id="MobiDB-lite"/>
    </source>
</evidence>
<dbReference type="InterPro" id="IPR007308">
    <property type="entry name" value="Rtr1/RPAP2_dom"/>
</dbReference>
<feature type="compositionally biased region" description="Low complexity" evidence="13">
    <location>
        <begin position="370"/>
        <end position="381"/>
    </location>
</feature>
<evidence type="ECO:0000256" key="3">
    <source>
        <dbReference type="ARBA" id="ARBA00022723"/>
    </source>
</evidence>
<dbReference type="GO" id="GO:0005737">
    <property type="term" value="C:cytoplasm"/>
    <property type="evidence" value="ECO:0007669"/>
    <property type="project" value="TreeGrafter"/>
</dbReference>
<dbReference type="AlphaFoldDB" id="A0A9P8A179"/>
<organism evidence="15 16">
    <name type="scientific">Mortierella alpina</name>
    <name type="common">Oleaginous fungus</name>
    <name type="synonym">Mortierella renispora</name>
    <dbReference type="NCBI Taxonomy" id="64518"/>
    <lineage>
        <taxon>Eukaryota</taxon>
        <taxon>Fungi</taxon>
        <taxon>Fungi incertae sedis</taxon>
        <taxon>Mucoromycota</taxon>
        <taxon>Mortierellomycotina</taxon>
        <taxon>Mortierellomycetes</taxon>
        <taxon>Mortierellales</taxon>
        <taxon>Mortierellaceae</taxon>
        <taxon>Mortierella</taxon>
    </lineage>
</organism>
<keyword evidence="4 12" id="KW-0863">Zinc-finger</keyword>
<dbReference type="GO" id="GO:0005634">
    <property type="term" value="C:nucleus"/>
    <property type="evidence" value="ECO:0007669"/>
    <property type="project" value="UniProtKB-SubCell"/>
</dbReference>
<evidence type="ECO:0000256" key="11">
    <source>
        <dbReference type="PROSITE-ProRule" id="PRU00812"/>
    </source>
</evidence>
<reference evidence="15" key="1">
    <citation type="submission" date="2021-07" db="EMBL/GenBank/DDBJ databases">
        <title>Draft genome of Mortierella alpina, strain LL118, isolated from an aspen leaf litter sample.</title>
        <authorList>
            <person name="Yang S."/>
            <person name="Vinatzer B.A."/>
        </authorList>
    </citation>
    <scope>NUCLEOTIDE SEQUENCE</scope>
    <source>
        <strain evidence="15">LL118</strain>
    </source>
</reference>
<evidence type="ECO:0000256" key="7">
    <source>
        <dbReference type="ARBA" id="ARBA00022912"/>
    </source>
</evidence>
<keyword evidence="7 12" id="KW-0904">Protein phosphatase</keyword>
<comment type="catalytic activity">
    <reaction evidence="9 12">
        <text>O-phospho-L-seryl-[protein] + H2O = L-seryl-[protein] + phosphate</text>
        <dbReference type="Rhea" id="RHEA:20629"/>
        <dbReference type="Rhea" id="RHEA-COMP:9863"/>
        <dbReference type="Rhea" id="RHEA-COMP:11604"/>
        <dbReference type="ChEBI" id="CHEBI:15377"/>
        <dbReference type="ChEBI" id="CHEBI:29999"/>
        <dbReference type="ChEBI" id="CHEBI:43474"/>
        <dbReference type="ChEBI" id="CHEBI:83421"/>
        <dbReference type="EC" id="3.1.3.16"/>
    </reaction>
</comment>
<proteinExistence type="inferred from homology"/>
<name>A0A9P8A179_MORAP</name>
<dbReference type="InterPro" id="IPR039693">
    <property type="entry name" value="Rtr1/RPAP2"/>
</dbReference>
<feature type="domain" description="RTR1-type" evidence="14">
    <location>
        <begin position="91"/>
        <end position="173"/>
    </location>
</feature>
<evidence type="ECO:0000256" key="10">
    <source>
        <dbReference type="ARBA" id="ARBA00048336"/>
    </source>
</evidence>
<dbReference type="PANTHER" id="PTHR14732">
    <property type="entry name" value="RNA POLYMERASE II SUBUNIT B1 CTD PHOSPHATASE RPAP2-RELATED"/>
    <property type="match status" value="1"/>
</dbReference>
<feature type="region of interest" description="Disordered" evidence="13">
    <location>
        <begin position="343"/>
        <end position="381"/>
    </location>
</feature>
<dbReference type="Proteomes" id="UP000717515">
    <property type="component" value="Unassembled WGS sequence"/>
</dbReference>
<evidence type="ECO:0000256" key="12">
    <source>
        <dbReference type="RuleBase" id="RU367080"/>
    </source>
</evidence>
<comment type="similarity">
    <text evidence="2 11 12">Belongs to the RPAP2 family.</text>
</comment>
<evidence type="ECO:0000256" key="5">
    <source>
        <dbReference type="ARBA" id="ARBA00022801"/>
    </source>
</evidence>
<evidence type="ECO:0000259" key="14">
    <source>
        <dbReference type="PROSITE" id="PS51479"/>
    </source>
</evidence>
<comment type="caution">
    <text evidence="15">The sequence shown here is derived from an EMBL/GenBank/DDBJ whole genome shotgun (WGS) entry which is preliminary data.</text>
</comment>
<evidence type="ECO:0000313" key="16">
    <source>
        <dbReference type="Proteomes" id="UP000717515"/>
    </source>
</evidence>
<feature type="region of interest" description="Disordered" evidence="13">
    <location>
        <begin position="19"/>
        <end position="53"/>
    </location>
</feature>
<comment type="function">
    <text evidence="12">Putative RNA polymerase II subunit B1 C-terminal domain (CTD) phosphatase involved in RNA polymerase II transcription regulation.</text>
</comment>
<protein>
    <recommendedName>
        <fullName evidence="12">RNA polymerase II subunit B1 CTD phosphatase RPAP2 homolog</fullName>
        <ecNumber evidence="12">3.1.3.16</ecNumber>
    </recommendedName>
</protein>
<evidence type="ECO:0000313" key="15">
    <source>
        <dbReference type="EMBL" id="KAG9322069.1"/>
    </source>
</evidence>
<dbReference type="EC" id="3.1.3.16" evidence="12"/>
<feature type="compositionally biased region" description="Low complexity" evidence="13">
    <location>
        <begin position="224"/>
        <end position="250"/>
    </location>
</feature>
<sequence length="381" mass="42363">MSRKVATMKDDIVVDRSPIVDQYLPPAPAKPSSTSSASGSHVGADPDSSSTLNRKQTLIKSNIELRKRFESMVLKWQEILCDPVTEDILGEAANRIKQSHYIEVIEERNIVKLCGYPLCSRPPRDIKGKFRISLHERKVFDISVLKQYCSSTCLAASRWLQSQLTEEPIYFQNSDSEYLKTIRVSIVPVDMELAEFQQMRAKTGVATQDKVVPAFTLPTHDLDSGSASKTTSSTTTAAQGSSLPTTSSASSSLSSAYVQSIFASVPETPSYIKIVEHEPLNTSSMDQDMSEVFGTDHQDREHDHVEGFRVPIDLKDAGSIADSRRNVGSDTNVIEQKMAQVTLLDSQQRQDEKQQQQQQQQQQGDHSMRRSGSSMSMDTQP</sequence>
<evidence type="ECO:0000256" key="4">
    <source>
        <dbReference type="ARBA" id="ARBA00022771"/>
    </source>
</evidence>
<evidence type="ECO:0000256" key="8">
    <source>
        <dbReference type="ARBA" id="ARBA00023242"/>
    </source>
</evidence>
<dbReference type="PROSITE" id="PS51479">
    <property type="entry name" value="ZF_RTR1"/>
    <property type="match status" value="1"/>
</dbReference>
<keyword evidence="3 12" id="KW-0479">Metal-binding</keyword>